<evidence type="ECO:0000256" key="14">
    <source>
        <dbReference type="ARBA" id="ARBA00022692"/>
    </source>
</evidence>
<keyword evidence="27 32" id="KW-1015">Disulfide bond</keyword>
<feature type="disulfide bond" evidence="32">
    <location>
        <begin position="582"/>
        <end position="588"/>
    </location>
</feature>
<comment type="PTM">
    <text evidence="32">Highly glycosylated by host. The high number of glycan on the protein is reffered to as 'glycan shield' because it contributes to hide protein sequence from adaptive immune system.</text>
</comment>
<keyword evidence="13 32" id="KW-0165">Cleavage on pair of basic residues</keyword>
<keyword evidence="18 32" id="KW-0946">Virion</keyword>
<evidence type="ECO:0000256" key="24">
    <source>
        <dbReference type="ARBA" id="ARBA00023054"/>
    </source>
</evidence>
<evidence type="ECO:0000256" key="30">
    <source>
        <dbReference type="ARBA" id="ARBA00023288"/>
    </source>
</evidence>
<dbReference type="FunFam" id="1.20.5.490:FF:000001">
    <property type="entry name" value="Envelope glycoprotein gp160"/>
    <property type="match status" value="1"/>
</dbReference>
<dbReference type="Gene3D" id="1.10.287.210">
    <property type="match status" value="1"/>
</dbReference>
<evidence type="ECO:0000256" key="15">
    <source>
        <dbReference type="ARBA" id="ARBA00022703"/>
    </source>
</evidence>
<keyword evidence="12 32" id="KW-1162">Viral penetration into host cytoplasm</keyword>
<feature type="transmembrane region" description="Helical" evidence="33">
    <location>
        <begin position="662"/>
        <end position="689"/>
    </location>
</feature>
<dbReference type="EMBL" id="KT022395">
    <property type="protein sequence ID" value="ALB06894.1"/>
    <property type="molecule type" value="Genomic_RNA"/>
</dbReference>
<feature type="disulfide bond" evidence="32">
    <location>
        <begin position="53"/>
        <end position="73"/>
    </location>
</feature>
<dbReference type="SUPFAM" id="SSF58069">
    <property type="entry name" value="Virus ectodomain"/>
    <property type="match status" value="1"/>
</dbReference>
<keyword evidence="23 32" id="KW-1039">Host endosome</keyword>
<dbReference type="SUPFAM" id="SSF56502">
    <property type="entry name" value="gp120 core"/>
    <property type="match status" value="2"/>
</dbReference>
<evidence type="ECO:0000256" key="18">
    <source>
        <dbReference type="ARBA" id="ARBA00022844"/>
    </source>
</evidence>
<keyword evidence="7 32" id="KW-1168">Fusion of virus membrane with host membrane</keyword>
<dbReference type="GO" id="GO:0019031">
    <property type="term" value="C:viral envelope"/>
    <property type="evidence" value="ECO:0007669"/>
    <property type="project" value="UniProtKB-KW"/>
</dbReference>
<evidence type="ECO:0000256" key="21">
    <source>
        <dbReference type="ARBA" id="ARBA00022890"/>
    </source>
</evidence>
<name>A0A0M5I4E2_HV1</name>
<evidence type="ECO:0000256" key="27">
    <source>
        <dbReference type="ARBA" id="ARBA00023157"/>
    </source>
</evidence>
<dbReference type="Gene3D" id="2.170.40.20">
    <property type="entry name" value="Human immunodeficiency virus 1, Gp160, envelope glycoprotein"/>
    <property type="match status" value="2"/>
</dbReference>
<comment type="subcellular location">
    <molecule>Surface protein gp120</molecule>
    <subcellularLocation>
        <location evidence="32">Virion membrane</location>
        <topology evidence="32">Peripheral membrane protein</topology>
    </subcellularLocation>
    <subcellularLocation>
        <location evidence="32">Host cell membrane</location>
        <topology evidence="32">Peripheral membrane protein</topology>
    </subcellularLocation>
    <subcellularLocation>
        <location evidence="32">Host endosome membrane</location>
        <topology evidence="32">Single-pass type I membrane protein</topology>
    </subcellularLocation>
    <text evidence="32">The surface protein is not anchored to the viral envelope, but associates with the extravirion surface through its binding to TM. It is probably concentrated at the site of budding and incorporated into the virions possibly by contacts between the cytoplasmic tail of Env and the N-terminus of Gag.</text>
</comment>
<keyword evidence="31 32" id="KW-1160">Virus entry into host cell</keyword>
<evidence type="ECO:0000256" key="29">
    <source>
        <dbReference type="ARBA" id="ARBA00023280"/>
    </source>
</evidence>
<reference evidence="36 37" key="1">
    <citation type="journal article" date="2015" name="PLoS ONE">
        <title>The Number and Complexity of Pure and Recombinant HIV-1 Strains Observed within Incident Infections during the HIV and Malaria Cohort Study Conducted in Kericho, Kenya, from 2003 to 2006.</title>
        <authorList>
            <person name="Billings E."/>
            <person name="Sanders-Buell E."/>
            <person name="Bose M."/>
            <person name="Bradfield A."/>
            <person name="Lei E."/>
            <person name="Kijak G.H."/>
            <person name="Arroyo M.A."/>
            <person name="Kibaya R.M."/>
            <person name="Scott P.T."/>
            <person name="Wasunna M.K."/>
            <person name="Sawe F.K."/>
            <person name="Shaffer D.N."/>
            <person name="Birx D.L."/>
            <person name="McCutchan F.E."/>
            <person name="Michael N.L."/>
            <person name="Robb M.L."/>
            <person name="Kim J.H."/>
            <person name="Tovanabutra S."/>
        </authorList>
    </citation>
    <scope>NUCLEOTIDE SEQUENCE [LARGE SCALE GENOMIC DNA]</scope>
    <source>
        <strain evidence="36">04KE870929V2</strain>
    </source>
</reference>
<evidence type="ECO:0000256" key="4">
    <source>
        <dbReference type="ARBA" id="ARBA00004563"/>
    </source>
</evidence>
<feature type="site" description="Cleavage; by host furin" evidence="32">
    <location>
        <begin position="495"/>
        <end position="496"/>
    </location>
</feature>
<dbReference type="GO" id="GO:0020002">
    <property type="term" value="C:host cell plasma membrane"/>
    <property type="evidence" value="ECO:0007669"/>
    <property type="project" value="UniProtKB-SubCell"/>
</dbReference>
<comment type="similarity">
    <text evidence="32">Belongs to the HIV-1 env protein family.</text>
</comment>
<dbReference type="GO" id="GO:0019064">
    <property type="term" value="P:fusion of virus membrane with host plasma membrane"/>
    <property type="evidence" value="ECO:0007669"/>
    <property type="project" value="UniProtKB-UniRule"/>
</dbReference>
<comment type="subcellular location">
    <subcellularLocation>
        <location evidence="3">Host cell membrane</location>
        <topology evidence="3">Peripheral membrane protein</topology>
    </subcellularLocation>
    <subcellularLocation>
        <location evidence="1">Host cell membrane</location>
        <topology evidence="1">Single-pass type I membrane protein</topology>
    </subcellularLocation>
    <subcellularLocation>
        <location evidence="2">Host endosome membrane</location>
        <topology evidence="2">Peripheral membrane protein</topology>
    </subcellularLocation>
    <subcellularLocation>
        <location evidence="5">Host endosome membrane</location>
        <topology evidence="5">Single-pass type I membrane protein</topology>
    </subcellularLocation>
    <subcellularLocation>
        <location evidence="6">Virion membrane</location>
        <topology evidence="6">Peripheral membrane protein</topology>
    </subcellularLocation>
    <subcellularLocation>
        <location evidence="4">Virion membrane</location>
        <topology evidence="4">Single-pass type I membrane protein</topology>
    </subcellularLocation>
</comment>
<evidence type="ECO:0000256" key="25">
    <source>
        <dbReference type="ARBA" id="ARBA00023136"/>
    </source>
</evidence>
<keyword evidence="9 32" id="KW-1032">Host cell membrane</keyword>
<dbReference type="CDD" id="cd09909">
    <property type="entry name" value="HIV-1-like_HR1-HR2"/>
    <property type="match status" value="1"/>
</dbReference>
<keyword evidence="20 32" id="KW-0261">Viral envelope protein</keyword>
<keyword evidence="25 32" id="KW-0472">Membrane</keyword>
<keyword evidence="22 32" id="KW-1133">Transmembrane helix</keyword>
<feature type="domain" description="Human immunodeficiency virus 1 envelope glycoprotein Gp120" evidence="34">
    <location>
        <begin position="138"/>
        <end position="495"/>
    </location>
</feature>
<feature type="region of interest" description="V5" evidence="32">
    <location>
        <begin position="445"/>
        <end position="455"/>
    </location>
</feature>
<accession>A0A0M5I4E2</accession>
<comment type="domain">
    <text evidence="32">The membrane proximal external region (MPER) present in gp41 is a tryptophan-rich region recognized by the antibodies 2F5, Z13, and 4E10. MPER seems to play a role in fusion.</text>
</comment>
<comment type="miscellaneous">
    <text evidence="32">HIV-1 lineages are divided in three main groups, M (for Major), O (for Outlier), and N (for New, or Non-M, Non-O). The vast majority of strains found worldwide belong to the group M. Group O seems to be endemic to and largely confined to Cameroon and neighboring countries in West Central Africa, where these viruses represent a small minority of HIV-1 strains. The group N is represented by a limited number of isolates from Cameroonian persons. The group M is further subdivided in 9 clades or subtypes (A to D, F to H, J and K).</text>
</comment>
<dbReference type="HAMAP" id="MF_04083">
    <property type="entry name" value="HIV_ENV"/>
    <property type="match status" value="1"/>
</dbReference>
<dbReference type="GO" id="GO:0016020">
    <property type="term" value="C:membrane"/>
    <property type="evidence" value="ECO:0007669"/>
    <property type="project" value="UniProtKB-UniRule"/>
</dbReference>
<evidence type="ECO:0000256" key="13">
    <source>
        <dbReference type="ARBA" id="ARBA00022685"/>
    </source>
</evidence>
<evidence type="ECO:0000256" key="12">
    <source>
        <dbReference type="ARBA" id="ARBA00022595"/>
    </source>
</evidence>
<evidence type="ECO:0000256" key="23">
    <source>
        <dbReference type="ARBA" id="ARBA00023046"/>
    </source>
</evidence>
<comment type="domain">
    <text evidence="32 33">The 17 amino acids long immunosuppressive region is present in many retroviral envelope proteins. Synthetic peptides derived from this relatively conserved sequence inhibit immune function in vitro and in vivo.</text>
</comment>
<evidence type="ECO:0000256" key="8">
    <source>
        <dbReference type="ARBA" id="ARBA00022510"/>
    </source>
</evidence>
<keyword evidence="24 32" id="KW-0175">Coiled coil</keyword>
<dbReference type="GO" id="GO:0019062">
    <property type="term" value="P:virion attachment to host cell"/>
    <property type="evidence" value="ECO:0007669"/>
    <property type="project" value="UniProtKB-UniRule"/>
</dbReference>
<comment type="subunit">
    <text evidence="32">The mature envelope protein (Env) consists of a homotrimer of non-covalently associated gp120-gp41 heterodimers. The resulting complex protrudes from the virus surface as a spike. There seems to be as few as 10 spikes on the average virion. Surface protein gp120 interacts with host CD4, CCR5 and CXCR4. Gp120 also interacts with the C-type lectins CD209/DC-SIGN and CLEC4M/DC-SIGNR (collectively referred to as DC-SIGN(R)). Gp120 and gp41 interact with GalCer. Gp120 interacts with host ITGA4/ITGB7 complex; on CD4+ T-cells, this interaction results in rapid activation of integrin ITGAL/LFA-1, which facilitates efficient cell-to-cell spreading of HIV-1. Gp120 interacts with cell-associated heparan sulfate; this interaction increases virus infectivity on permissive cells and may be involved in infection of CD4- cells.</text>
</comment>
<evidence type="ECO:0000256" key="20">
    <source>
        <dbReference type="ARBA" id="ARBA00022879"/>
    </source>
</evidence>
<comment type="miscellaneous">
    <text evidence="32">Inhibitors targeting HIV-1 viral envelope proteins are used as antiretroviral drugs. Attachment of virions to the cell surface via non-specific interactions and CD4 binding can be blocked by inhibitors that include cyanovirin-N, cyclotriazadisulfonamide analogs, PRO 2000, TNX 355 and PRO 542. In addition, BMS 806 can block CD4-induced conformational changes. Env interactions with the coreceptor molecules can be targeted by CCR5 antagonists including SCH-D, maraviroc (UK 427857) and aplaviroc (GW 873140), and the CXCR4 antagonist AMD 070. Fusion of viral and cellular membranes can be inhibited by peptides such as enfuvirtide and tifuvirtide (T 1249). Resistance to inhibitors associated with mutations in Env are observed. Most of the time, single mutations confer only a modest reduction in drug susceptibility. Combination of several mutations is usually required to develop a high-level drug resistance.</text>
</comment>
<keyword evidence="10 32" id="KW-1165">Clathrin-mediated endocytosis of virus by host</keyword>
<feature type="chain" id="PRO_5023489517" description="Transmembrane protein gp41" evidence="32">
    <location>
        <begin position="496"/>
        <end position="840"/>
    </location>
</feature>
<evidence type="ECO:0000256" key="6">
    <source>
        <dbReference type="ARBA" id="ARBA00004650"/>
    </source>
</evidence>
<gene>
    <name evidence="32 36" type="primary">env</name>
</gene>
<feature type="region of interest" description="MPER; binding to GalCer" evidence="32">
    <location>
        <begin position="646"/>
        <end position="667"/>
    </location>
</feature>
<evidence type="ECO:0000256" key="32">
    <source>
        <dbReference type="HAMAP-Rule" id="MF_04083"/>
    </source>
</evidence>
<dbReference type="GO" id="GO:1903911">
    <property type="term" value="P:positive regulation of receptor clustering"/>
    <property type="evidence" value="ECO:0007669"/>
    <property type="project" value="UniProtKB-UniRule"/>
</dbReference>
<dbReference type="GO" id="GO:0019082">
    <property type="term" value="P:viral protein processing"/>
    <property type="evidence" value="ECO:0007669"/>
    <property type="project" value="UniProtKB-UniRule"/>
</dbReference>
<keyword evidence="30 32" id="KW-0449">Lipoprotein</keyword>
<comment type="domain">
    <text evidence="32">The YXXL motif is involved in determining the exact site of viral release at the surface of infected mononuclear cells and promotes endocytosis. YXXL and di-leucine endocytosis motifs interact directly or indirectly with the clathrin adapter complexes, opperate independently, and their activities are not additive.</text>
</comment>
<evidence type="ECO:0000256" key="2">
    <source>
        <dbReference type="ARBA" id="ARBA00004433"/>
    </source>
</evidence>
<dbReference type="FunFam" id="2.170.40.20:FF:000003">
    <property type="entry name" value="Envelope glycoprotein gp160"/>
    <property type="match status" value="1"/>
</dbReference>
<dbReference type="GO" id="GO:0055036">
    <property type="term" value="C:virion membrane"/>
    <property type="evidence" value="ECO:0007669"/>
    <property type="project" value="UniProtKB-SubCell"/>
</dbReference>
<keyword evidence="14 32" id="KW-0812">Transmembrane</keyword>
<evidence type="ECO:0000256" key="5">
    <source>
        <dbReference type="ARBA" id="ARBA00004578"/>
    </source>
</evidence>
<dbReference type="Pfam" id="PF00517">
    <property type="entry name" value="GP41"/>
    <property type="match status" value="1"/>
</dbReference>
<organism evidence="36 37">
    <name type="scientific">Human immunodeficiency virus type 1</name>
    <name type="common">HIV-1</name>
    <dbReference type="NCBI Taxonomy" id="11676"/>
    <lineage>
        <taxon>Viruses</taxon>
        <taxon>Riboviria</taxon>
        <taxon>Pararnavirae</taxon>
        <taxon>Artverviricota</taxon>
        <taxon>Revtraviricetes</taxon>
        <taxon>Ortervirales</taxon>
        <taxon>Retroviridae</taxon>
        <taxon>Orthoretrovirinae</taxon>
        <taxon>Lentivirus</taxon>
        <taxon>Lentivirus humimdef1</taxon>
    </lineage>
</organism>
<keyword evidence="17 32" id="KW-1161">Viral attachment to host cell</keyword>
<evidence type="ECO:0000256" key="22">
    <source>
        <dbReference type="ARBA" id="ARBA00022989"/>
    </source>
</evidence>
<evidence type="ECO:0000259" key="35">
    <source>
        <dbReference type="Pfam" id="PF00517"/>
    </source>
</evidence>
<evidence type="ECO:0000256" key="11">
    <source>
        <dbReference type="ARBA" id="ARBA00022581"/>
    </source>
</evidence>
<evidence type="ECO:0000256" key="19">
    <source>
        <dbReference type="ARBA" id="ARBA00022870"/>
    </source>
</evidence>
<evidence type="ECO:0000259" key="34">
    <source>
        <dbReference type="Pfam" id="PF00516"/>
    </source>
</evidence>
<feature type="disulfide bond" evidence="32">
    <location>
        <begin position="207"/>
        <end position="236"/>
    </location>
</feature>
<dbReference type="GO" id="GO:0044175">
    <property type="term" value="C:host cell endosome membrane"/>
    <property type="evidence" value="ECO:0007669"/>
    <property type="project" value="UniProtKB-SubCell"/>
</dbReference>
<dbReference type="GO" id="GO:0052031">
    <property type="term" value="P:symbiont-mediated perturbation of host defense response"/>
    <property type="evidence" value="ECO:0007669"/>
    <property type="project" value="UniProtKB-UniRule"/>
</dbReference>
<evidence type="ECO:0000256" key="3">
    <source>
        <dbReference type="ARBA" id="ARBA00004505"/>
    </source>
</evidence>
<comment type="function">
    <text evidence="32">Transmembrane protein gp41: Acts as a class I viral fusion protein. Under the current model, the protein has at least 3 conformational states: pre-fusion native state, pre-hairpin intermediate state, and post-fusion hairpin state. During fusion of viral and target intracellular membranes, the coiled coil regions (heptad repeats) assume a trimer-of-hairpins structure, positioning the fusion peptide in close proximity to the C-terminal region of the ectodomain. The formation of this structure appears to drive apposition and subsequent fusion of viral and target cell membranes. Complete fusion occurs in host cell endosomes and is dynamin-dependent, however some lipid transfer might occur at the plasma membrane. The virus undergoes clathrin-dependent internalization long before endosomal fusion, thus minimizing the surface exposure of conserved viral epitopes during fusion and reducing the efficacy of inhibitors targeting these epitopes. Membranes fusion leads to delivery of the nucleocapsid into the cytoplasm.</text>
</comment>
<dbReference type="GO" id="GO:0039654">
    <property type="term" value="P:fusion of virus membrane with host endosome membrane"/>
    <property type="evidence" value="ECO:0007669"/>
    <property type="project" value="UniProtKB-UniRule"/>
</dbReference>
<dbReference type="Proteomes" id="UP000160388">
    <property type="component" value="Genome"/>
</dbReference>
<keyword evidence="8 32" id="KW-1170">Fusion of virus membrane with host endosomal membrane</keyword>
<feature type="domain" description="Retroviral envelope protein GP41-like" evidence="35">
    <location>
        <begin position="514"/>
        <end position="704"/>
    </location>
</feature>
<comment type="function">
    <text evidence="32">Surface protein gp120: Attaches the virus to the host lymphoid cell by binding to the primary receptor CD4. This interaction induces a structural rearrangement creating a high affinity binding site for a chemokine coreceptor like CXCR4 and/or CCR5. Acts as a ligand for CD209/DC-SIGN and CLEC4M/DC-SIGNR, which are respectively found on dendritic cells (DCs), and on endothelial cells of liver sinusoids and lymph node sinuses. These interactions allow capture of viral particles at mucosal surfaces by these cells and subsequent transmission to permissive cells. HIV subverts the migration properties of dendritic cells to gain access to CD4+ T-cells in lymph nodes. Virus transmission to permissive T-cells occurs either in trans (without DCs infection, through viral capture and transmission), or in cis (following DCs productive infection, through the usual CD4-gp120 interaction), thereby inducing a robust infection. In trans infection, bound virions remain infectious over days and it is proposed that they are not degraded, but protected in non-lysosomal acidic organelles within the DCs close to the cell membrane thus contributing to the viral infectious potential during DCs' migration from the periphery to the lymphoid tissues. On arrival at lymphoid tissues, intact virions recycle back to DCs' cell surface allowing virus transmission to CD4+ T-cells.</text>
</comment>
<dbReference type="GO" id="GO:0075512">
    <property type="term" value="P:clathrin-dependent endocytosis of virus by host cell"/>
    <property type="evidence" value="ECO:0007669"/>
    <property type="project" value="UniProtKB-UniRule"/>
</dbReference>
<dbReference type="FunFam" id="2.170.40.20:FF:000004">
    <property type="entry name" value="Envelope glycoprotein gp160"/>
    <property type="match status" value="1"/>
</dbReference>
<dbReference type="FunFam" id="1.10.287.210:FF:000001">
    <property type="entry name" value="Envelope glycoprotein gp160"/>
    <property type="match status" value="1"/>
</dbReference>
<feature type="lipid moiety-binding region" description="S-palmitoyl cysteine; by host" evidence="32">
    <location>
        <position position="821"/>
    </location>
</feature>
<organismHost>
    <name type="scientific">Homo sapiens</name>
    <name type="common">Human</name>
    <dbReference type="NCBI Taxonomy" id="9606"/>
</organismHost>
<evidence type="ECO:0000256" key="26">
    <source>
        <dbReference type="ARBA" id="ARBA00023139"/>
    </source>
</evidence>
<feature type="region of interest" description="CD4-binding loop" evidence="32">
    <location>
        <begin position="351"/>
        <end position="361"/>
    </location>
</feature>
<evidence type="ECO:0000313" key="36">
    <source>
        <dbReference type="EMBL" id="ALB06894.1"/>
    </source>
</evidence>
<evidence type="ECO:0000256" key="17">
    <source>
        <dbReference type="ARBA" id="ARBA00022804"/>
    </source>
</evidence>
<feature type="region of interest" description="Immunosuppression" evidence="32">
    <location>
        <begin position="558"/>
        <end position="576"/>
    </location>
</feature>
<evidence type="ECO:0000256" key="33">
    <source>
        <dbReference type="RuleBase" id="RU363095"/>
    </source>
</evidence>
<dbReference type="InterPro" id="IPR037527">
    <property type="entry name" value="Gp160"/>
</dbReference>
<evidence type="ECO:0000313" key="37">
    <source>
        <dbReference type="Proteomes" id="UP000160388"/>
    </source>
</evidence>
<evidence type="ECO:0000256" key="31">
    <source>
        <dbReference type="ARBA" id="ARBA00023296"/>
    </source>
</evidence>
<feature type="disulfide bond" evidence="32">
    <location>
        <begin position="217"/>
        <end position="228"/>
    </location>
</feature>
<evidence type="ECO:0000256" key="1">
    <source>
        <dbReference type="ARBA" id="ARBA00004402"/>
    </source>
</evidence>
<comment type="domain">
    <text evidence="32">The CD4-binding region is targeted by the antibody b12.</text>
</comment>
<comment type="PTM">
    <text evidence="32">Palmitoylation of the transmembrane protein and of Env polyprotein (prior to its proteolytic cleavage) is essential for their association with host cell membrane lipid rafts. Palmitoylation is therefore required for envelope trafficking to classical lipid rafts, but not for viral replication.</text>
</comment>
<evidence type="ECO:0000256" key="10">
    <source>
        <dbReference type="ARBA" id="ARBA00022570"/>
    </source>
</evidence>
<proteinExistence type="inferred from homology"/>
<sequence length="840" mass="95509">MRVRGILRNWQLWWIWGILGFWMLMIYSVLGNLWVTVYYGVPVWKDAETTLFCASDAKAYEKEVHNVWATHACVPTDPNPQEMPLENVTEEFNMWKNNMVEQMHTDIISLWDQSLKPCVKLTPLCVTLNCTNATTNATSMIGDMKNCSYNMTTELRDKRQKVYSLFYKLDVVQINNNSEYRLINCNTSTITQACPKVTFEPIPIHYCAPAGFAILKCKDEMFNGTGPCKNVSTVQCTHGIKPVVSTQLLLNGSLAKEEIMIRSENITNNAKTIIVQLKEPVAINCTRPGNNTRKSVHIGPGQAFYATGAITGDIRQAHCNVSRSQWNQTLQQVVKQLENHWKNKTIIFKSSSGGDVEITTHSFNCGGEFFYCNTSGLFNESWVNGTEPSSNDTDMTPITLQCRIKQIINMWQRIGQALYAPPIPGEIRCNSNITGLLLVRDGGSLNSTNETFRPGGGDMRDNWRSELYKYKVVKIEPLGVAPNKAKRRVVEREKRAAGIGALLIGFLGAAGSTMGAASITLTVQARQLLSGIVQQQSNLLRAIEAQQHLLKLTVWGIKQLQARVLAVERYLKDQQLLGIWGCSGKLICPTNVPWNTSWSNKSYEEIWENMTWLQWDKEISNYTEQIYNLIEKSQNQQEKNEQDLLALDKWASLWNWFEISNWLWYIKIFIMIVGSLIGLRIIFAVLSIVNRVRQGYSPLSFQTPSPNPRGLDRLERIEEEGGEQDRDRSVRLVNGFLALAWDDLRSLCLFSYHRLRDFILIAARVVELLGRRGWEALKYLGNLVLYWGLELKKSLISLLDSLAITVAEGTDRIIEVAQRICRAIRNIPRRIRQGFETALL</sequence>
<comment type="domain">
    <text evidence="32">Some of the most genetically diverse regions of the viral genome are present in Env. They are called variable regions 1 through 5 (V1 through V5). Coreceptor usage of gp120 is determined mainly by the primary structure of the third variable region (V3) in the outer domain of gp120. The sequence of V3 determines which coreceptor, CCR5 and/or CXCR4 (corresponding to R5/macrophage, X4/T cell and R5X4/T cell and macrophage tropism), is used to trigger the fusion potential of the Env complex, and hence which cells the virus can infect. Binding to CCR5 involves a region adjacent in addition to V3.</text>
</comment>
<evidence type="ECO:0000256" key="16">
    <source>
        <dbReference type="ARBA" id="ARBA00022729"/>
    </source>
</evidence>
<keyword evidence="16 32" id="KW-0732">Signal</keyword>
<feature type="short sequence motif" description="Di-leucine internalization motif" evidence="32">
    <location>
        <begin position="839"/>
        <end position="840"/>
    </location>
</feature>
<evidence type="ECO:0000256" key="7">
    <source>
        <dbReference type="ARBA" id="ARBA00022506"/>
    </source>
</evidence>
<feature type="transmembrane region" description="Helical" evidence="33">
    <location>
        <begin position="12"/>
        <end position="35"/>
    </location>
</feature>
<keyword evidence="19 32" id="KW-1043">Host membrane</keyword>
<evidence type="ECO:0000256" key="28">
    <source>
        <dbReference type="ARBA" id="ARBA00023180"/>
    </source>
</evidence>
<dbReference type="InterPro" id="IPR036377">
    <property type="entry name" value="Gp120_core_sf"/>
</dbReference>
<dbReference type="InterPro" id="IPR000328">
    <property type="entry name" value="GP41-like"/>
</dbReference>
<keyword evidence="15 32" id="KW-0053">Apoptosis</keyword>
<feature type="topological domain" description="Cytoplasmic" evidence="32">
    <location>
        <begin position="690"/>
        <end position="840"/>
    </location>
</feature>
<feature type="short sequence motif" description="YXXL motif; contains endocytosis signal" evidence="32">
    <location>
        <begin position="696"/>
        <end position="699"/>
    </location>
</feature>
<keyword evidence="29 32" id="KW-0899">Viral immunoevasion</keyword>
<dbReference type="Gene3D" id="1.20.5.490">
    <property type="entry name" value="Single helix bin"/>
    <property type="match status" value="1"/>
</dbReference>
<feature type="coiled-coil region" evidence="32">
    <location>
        <begin position="617"/>
        <end position="651"/>
    </location>
</feature>
<comment type="PTM">
    <text evidence="32">Specific enzymatic cleavages in vivo yield mature proteins. Envelope glycoproteins are synthesized as a inactive precursor that is heavily N-glycosylated and processed likely by host cell furin in the Golgi to yield the mature SU and TM proteins. The cleavage site between SU and TM requires the minimal sequence [KR]-X-[KR]-R. About 2 of the 9 disulfide bonds of gp41 are reduced by P4HB/PDI, following binding to CD4 receptor.</text>
</comment>
<protein>
    <recommendedName>
        <fullName evidence="32">Envelope glycoprotein gp160</fullName>
    </recommendedName>
    <alternativeName>
        <fullName evidence="32">Env polyprotein</fullName>
    </alternativeName>
    <component>
        <recommendedName>
            <fullName evidence="32">Surface protein gp120</fullName>
            <shortName evidence="32">SU</shortName>
        </recommendedName>
        <alternativeName>
            <fullName evidence="32">Glycoprotein 120</fullName>
            <shortName evidence="32">gp120</shortName>
        </alternativeName>
    </component>
    <component>
        <recommendedName>
            <fullName evidence="32">Transmembrane protein gp41</fullName>
            <shortName evidence="32">TM</shortName>
        </recommendedName>
        <alternativeName>
            <fullName evidence="32">Glycoprotein 41</fullName>
            <shortName evidence="32">gp41</shortName>
        </alternativeName>
    </component>
</protein>
<dbReference type="GO" id="GO:1903908">
    <property type="term" value="P:positive regulation of plasma membrane raft polarization"/>
    <property type="evidence" value="ECO:0007669"/>
    <property type="project" value="UniProtKB-UniRule"/>
</dbReference>
<dbReference type="InterPro" id="IPR000777">
    <property type="entry name" value="HIV1_Gp120"/>
</dbReference>
<comment type="function">
    <text evidence="32">Envelope glycoprotein gp160: Oligomerizes in the host endoplasmic reticulum into predominantly trimers. In a second time, gp160 transits in the host Golgi, where glycosylation is completed. The precursor is then proteolytically cleaved in the trans-Golgi and thereby activated by cellular furin or furin-like proteases to produce gp120 and gp41.</text>
</comment>
<feature type="lipid moiety-binding region" description="S-palmitoyl cysteine; by host" evidence="32">
    <location>
        <position position="748"/>
    </location>
</feature>
<evidence type="ECO:0000256" key="9">
    <source>
        <dbReference type="ARBA" id="ARBA00022511"/>
    </source>
</evidence>
<comment type="subcellular location">
    <molecule>Transmembrane protein gp41</molecule>
    <subcellularLocation>
        <location evidence="32">Virion membrane</location>
        <topology evidence="32">Single-pass type I membrane protein</topology>
    </subcellularLocation>
    <subcellularLocation>
        <location evidence="32">Host cell membrane</location>
        <topology evidence="32">Single-pass type I membrane protein</topology>
    </subcellularLocation>
    <subcellularLocation>
        <location evidence="32">Host endosome membrane</location>
        <topology evidence="32">Single-pass type I membrane protein</topology>
    </subcellularLocation>
    <text evidence="32">It is probably concentrated at the site of budding and incorporated into the virions possibly by contacts between the cytoplasmic tail of Env and the N-terminus of Gag.</text>
</comment>
<keyword evidence="26 32" id="KW-0564">Palmitate</keyword>
<feature type="region of interest" description="Fusion peptide" evidence="32">
    <location>
        <begin position="496"/>
        <end position="516"/>
    </location>
</feature>
<keyword evidence="28 32" id="KW-0325">Glycoprotein</keyword>
<comment type="caution">
    <text evidence="32 33">Lacks conserved residue(s) required for the propagation of feature annotation.</text>
</comment>
<keyword evidence="21 32" id="KW-1164">Virus endocytosis by host</keyword>
<dbReference type="Pfam" id="PF00516">
    <property type="entry name" value="GP120"/>
    <property type="match status" value="1"/>
</dbReference>
<dbReference type="GO" id="GO:0005198">
    <property type="term" value="F:structural molecule activity"/>
    <property type="evidence" value="ECO:0007669"/>
    <property type="project" value="UniProtKB-UniRule"/>
</dbReference>
<feature type="chain" id="PRO_5023489516" description="Envelope glycoprotein gp160" evidence="32">
    <location>
        <begin position="32"/>
        <end position="840"/>
    </location>
</feature>
<keyword evidence="11 32" id="KW-0945">Host-virus interaction</keyword>